<dbReference type="GO" id="GO:0006508">
    <property type="term" value="P:proteolysis"/>
    <property type="evidence" value="ECO:0007669"/>
    <property type="project" value="InterPro"/>
</dbReference>
<dbReference type="PANTHER" id="PTHR12411">
    <property type="entry name" value="CYSTEINE PROTEASE FAMILY C1-RELATED"/>
    <property type="match status" value="1"/>
</dbReference>
<feature type="region of interest" description="Disordered" evidence="2">
    <location>
        <begin position="281"/>
        <end position="304"/>
    </location>
</feature>
<evidence type="ECO:0000259" key="3">
    <source>
        <dbReference type="SMART" id="SM00645"/>
    </source>
</evidence>
<feature type="compositionally biased region" description="Low complexity" evidence="2">
    <location>
        <begin position="346"/>
        <end position="355"/>
    </location>
</feature>
<protein>
    <recommendedName>
        <fullName evidence="3">Peptidase C1A papain C-terminal domain-containing protein</fullName>
    </recommendedName>
</protein>
<dbReference type="OrthoDB" id="10253408at2759"/>
<comment type="similarity">
    <text evidence="1">Belongs to the peptidase C1 family.</text>
</comment>
<dbReference type="Pfam" id="PF00112">
    <property type="entry name" value="Peptidase_C1"/>
    <property type="match status" value="1"/>
</dbReference>
<evidence type="ECO:0000313" key="5">
    <source>
        <dbReference type="Proteomes" id="UP000613740"/>
    </source>
</evidence>
<gene>
    <name evidence="4" type="ORF">HYH02_013500</name>
</gene>
<sequence length="677" mass="70492">MEYTISLPYLQALQPGGLSYPVHVWWDGPWQRYRLDVYGGLDSTGYDNKKGISWNLYPRINVTVCDFTNGTSGPTARLGQGGGSSGQRPGWALLRQLLLVGDDEGAAGPLPDITGWTYAGTAQVGNAQALVWQLSERHGDKTASYAFYTAPNGWPLRFHMLGVNVLTGSHFDEYIVEFNRFKPRAPSPAVFELPGPCKEAAGAVNDKEQGQGQAQGQQGGAPSVSGLAVQLAQLLPAVRMGAAGQPTSSAQALQAAAAAAASAWRANAALVEAHNRRLEAASAASAKEEQGGSSSASGSASSSGSAPAYRLALNHFAHMTHEQWAATSLGLGAQGRTAATTGGSGSSSDSSSSSSSGLMAAKRLWRQRRAQSGGRALGRLYGRRLADEQLPAEVDWRGSGADGPGVKDQVSCGSCWAFGVVGALQGAWWKATGQALSLSEQQLVDCSWEYGNDGCMGGYIEPTLAYVIDGGGLAQEADYPYLAQNSWCRGPTPTPDANWTASATSSRATSATSSATSATSGSASSPLLGGGPNGPSGPNGPKAPLVAHFTDFVNVPSRDEAALMEAVHLHGPVAVLMNAARVPFKFYSEGVYHNEECGQDPDSMDHVVLLVGYGTSAEGVDYWLIKNSWSKYWGMDGYARITRKGNDCGITTDPVFALVEPAVAAAAVAGSSGGAAV</sequence>
<accession>A0A835ST42</accession>
<dbReference type="InterPro" id="IPR000668">
    <property type="entry name" value="Peptidase_C1A_C"/>
</dbReference>
<dbReference type="EMBL" id="JAEHOD010000076">
    <property type="protein sequence ID" value="KAG2430967.1"/>
    <property type="molecule type" value="Genomic_DNA"/>
</dbReference>
<dbReference type="AlphaFoldDB" id="A0A835ST42"/>
<dbReference type="Proteomes" id="UP000613740">
    <property type="component" value="Unassembled WGS sequence"/>
</dbReference>
<evidence type="ECO:0000256" key="1">
    <source>
        <dbReference type="ARBA" id="ARBA00008455"/>
    </source>
</evidence>
<proteinExistence type="inferred from homology"/>
<feature type="domain" description="Peptidase C1A papain C-terminal" evidence="3">
    <location>
        <begin position="390"/>
        <end position="658"/>
    </location>
</feature>
<name>A0A835ST42_9CHLO</name>
<feature type="region of interest" description="Disordered" evidence="2">
    <location>
        <begin position="493"/>
        <end position="543"/>
    </location>
</feature>
<feature type="region of interest" description="Disordered" evidence="2">
    <location>
        <begin position="335"/>
        <end position="355"/>
    </location>
</feature>
<dbReference type="Gene3D" id="3.90.70.10">
    <property type="entry name" value="Cysteine proteinases"/>
    <property type="match status" value="1"/>
</dbReference>
<comment type="caution">
    <text evidence="4">The sequence shown here is derived from an EMBL/GenBank/DDBJ whole genome shotgun (WGS) entry which is preliminary data.</text>
</comment>
<dbReference type="CDD" id="cd02248">
    <property type="entry name" value="Peptidase_C1A"/>
    <property type="match status" value="1"/>
</dbReference>
<dbReference type="InterPro" id="IPR013128">
    <property type="entry name" value="Peptidase_C1A"/>
</dbReference>
<dbReference type="InterPro" id="IPR039417">
    <property type="entry name" value="Peptidase_C1A_papain-like"/>
</dbReference>
<dbReference type="PRINTS" id="PR00705">
    <property type="entry name" value="PAPAIN"/>
</dbReference>
<organism evidence="4 5">
    <name type="scientific">Chlamydomonas schloesseri</name>
    <dbReference type="NCBI Taxonomy" id="2026947"/>
    <lineage>
        <taxon>Eukaryota</taxon>
        <taxon>Viridiplantae</taxon>
        <taxon>Chlorophyta</taxon>
        <taxon>core chlorophytes</taxon>
        <taxon>Chlorophyceae</taxon>
        <taxon>CS clade</taxon>
        <taxon>Chlamydomonadales</taxon>
        <taxon>Chlamydomonadaceae</taxon>
        <taxon>Chlamydomonas</taxon>
    </lineage>
</organism>
<dbReference type="SMART" id="SM00645">
    <property type="entry name" value="Pept_C1"/>
    <property type="match status" value="1"/>
</dbReference>
<keyword evidence="5" id="KW-1185">Reference proteome</keyword>
<evidence type="ECO:0000313" key="4">
    <source>
        <dbReference type="EMBL" id="KAG2430967.1"/>
    </source>
</evidence>
<reference evidence="4" key="1">
    <citation type="journal article" date="2020" name="bioRxiv">
        <title>Comparative genomics of Chlamydomonas.</title>
        <authorList>
            <person name="Craig R.J."/>
            <person name="Hasan A.R."/>
            <person name="Ness R.W."/>
            <person name="Keightley P.D."/>
        </authorList>
    </citation>
    <scope>NUCLEOTIDE SEQUENCE</scope>
    <source>
        <strain evidence="4">CCAP 11/173</strain>
    </source>
</reference>
<evidence type="ECO:0000256" key="2">
    <source>
        <dbReference type="SAM" id="MobiDB-lite"/>
    </source>
</evidence>
<dbReference type="GO" id="GO:0008234">
    <property type="term" value="F:cysteine-type peptidase activity"/>
    <property type="evidence" value="ECO:0007669"/>
    <property type="project" value="InterPro"/>
</dbReference>
<dbReference type="InterPro" id="IPR038765">
    <property type="entry name" value="Papain-like_cys_pep_sf"/>
</dbReference>
<feature type="compositionally biased region" description="Low complexity" evidence="2">
    <location>
        <begin position="500"/>
        <end position="527"/>
    </location>
</feature>
<dbReference type="SUPFAM" id="SSF54001">
    <property type="entry name" value="Cysteine proteinases"/>
    <property type="match status" value="1"/>
</dbReference>